<dbReference type="OrthoDB" id="2021107at2759"/>
<dbReference type="AlphaFoldDB" id="A0A8K0HEY7"/>
<gene>
    <name evidence="3" type="ORF">FNV43_RR07043</name>
</gene>
<keyword evidence="2" id="KW-0472">Membrane</keyword>
<keyword evidence="2" id="KW-0812">Transmembrane</keyword>
<feature type="coiled-coil region" evidence="1">
    <location>
        <begin position="97"/>
        <end position="162"/>
    </location>
</feature>
<dbReference type="PANTHER" id="PTHR36339:SF2">
    <property type="entry name" value="F23A5.5"/>
    <property type="match status" value="1"/>
</dbReference>
<proteinExistence type="predicted"/>
<name>A0A8K0HEY7_9ROSA</name>
<dbReference type="EMBL" id="VOIH02000003">
    <property type="protein sequence ID" value="KAF3450954.1"/>
    <property type="molecule type" value="Genomic_DNA"/>
</dbReference>
<organism evidence="3 4">
    <name type="scientific">Rhamnella rubrinervis</name>
    <dbReference type="NCBI Taxonomy" id="2594499"/>
    <lineage>
        <taxon>Eukaryota</taxon>
        <taxon>Viridiplantae</taxon>
        <taxon>Streptophyta</taxon>
        <taxon>Embryophyta</taxon>
        <taxon>Tracheophyta</taxon>
        <taxon>Spermatophyta</taxon>
        <taxon>Magnoliopsida</taxon>
        <taxon>eudicotyledons</taxon>
        <taxon>Gunneridae</taxon>
        <taxon>Pentapetalae</taxon>
        <taxon>rosids</taxon>
        <taxon>fabids</taxon>
        <taxon>Rosales</taxon>
        <taxon>Rhamnaceae</taxon>
        <taxon>rhamnoid group</taxon>
        <taxon>Rhamneae</taxon>
        <taxon>Rhamnella</taxon>
    </lineage>
</organism>
<comment type="caution">
    <text evidence="3">The sequence shown here is derived from an EMBL/GenBank/DDBJ whole genome shotgun (WGS) entry which is preliminary data.</text>
</comment>
<feature type="transmembrane region" description="Helical" evidence="2">
    <location>
        <begin position="78"/>
        <end position="97"/>
    </location>
</feature>
<sequence length="288" mass="33284">MFRSRVTWILMSKKRFKAVEIKRSFCSNPTTTSNTDKAESSLSNYDKAYRQLDKLDFMTAAKILFNGPPKKKKFGIDFHLVQLFFVCMPSLAVYLVAQYARYEMRRMEEELEQKKKKEEEEKAKEVELTANDEKEAGSIPELLEVKERLDKLEETVKEIVVVSKKQSGSALVKDQDVGNEKKHVATAEANNRGAKEVELTASKEKEVGSIPEILKIKDQKGKMEDVGFSRWKKRFGCYVIAQELCRSTPKTDTSRLDDLCGLHWTSNLYGFGFYLNTDQTQVWERFRN</sequence>
<evidence type="ECO:0000256" key="1">
    <source>
        <dbReference type="SAM" id="Coils"/>
    </source>
</evidence>
<evidence type="ECO:0000313" key="4">
    <source>
        <dbReference type="Proteomes" id="UP000796880"/>
    </source>
</evidence>
<accession>A0A8K0HEY7</accession>
<keyword evidence="1" id="KW-0175">Coiled coil</keyword>
<evidence type="ECO:0000256" key="2">
    <source>
        <dbReference type="SAM" id="Phobius"/>
    </source>
</evidence>
<keyword evidence="2" id="KW-1133">Transmembrane helix</keyword>
<reference evidence="3" key="1">
    <citation type="submission" date="2020-03" db="EMBL/GenBank/DDBJ databases">
        <title>A high-quality chromosome-level genome assembly of a woody plant with both climbing and erect habits, Rhamnella rubrinervis.</title>
        <authorList>
            <person name="Lu Z."/>
            <person name="Yang Y."/>
            <person name="Zhu X."/>
            <person name="Sun Y."/>
        </authorList>
    </citation>
    <scope>NUCLEOTIDE SEQUENCE</scope>
    <source>
        <strain evidence="3">BYM</strain>
        <tissue evidence="3">Leaf</tissue>
    </source>
</reference>
<evidence type="ECO:0000313" key="3">
    <source>
        <dbReference type="EMBL" id="KAF3450954.1"/>
    </source>
</evidence>
<dbReference type="Proteomes" id="UP000796880">
    <property type="component" value="Unassembled WGS sequence"/>
</dbReference>
<protein>
    <submittedName>
        <fullName evidence="3">Uncharacterized protein</fullName>
    </submittedName>
</protein>
<keyword evidence="4" id="KW-1185">Reference proteome</keyword>
<dbReference type="PANTHER" id="PTHR36339">
    <property type="entry name" value="F23A5.5"/>
    <property type="match status" value="1"/>
</dbReference>